<evidence type="ECO:0000313" key="9">
    <source>
        <dbReference type="EMBL" id="CAD5123761.1"/>
    </source>
</evidence>
<dbReference type="InterPro" id="IPR051852">
    <property type="entry name" value="Alpha-type_PK"/>
</dbReference>
<comment type="subunit">
    <text evidence="6">Monomer or homodimer.</text>
</comment>
<proteinExistence type="inferred from homology"/>
<keyword evidence="10" id="KW-1185">Reference proteome</keyword>
<dbReference type="PROSITE" id="PS51158">
    <property type="entry name" value="ALPHA_KINASE"/>
    <property type="match status" value="1"/>
</dbReference>
<dbReference type="GO" id="GO:0005524">
    <property type="term" value="F:ATP binding"/>
    <property type="evidence" value="ECO:0007669"/>
    <property type="project" value="UniProtKB-UniRule"/>
</dbReference>
<dbReference type="InterPro" id="IPR011990">
    <property type="entry name" value="TPR-like_helical_dom_sf"/>
</dbReference>
<dbReference type="SUPFAM" id="SSF56112">
    <property type="entry name" value="Protein kinase-like (PK-like)"/>
    <property type="match status" value="1"/>
</dbReference>
<dbReference type="InterPro" id="IPR006597">
    <property type="entry name" value="Sel1-like"/>
</dbReference>
<keyword evidence="1 6" id="KW-0723">Serine/threonine-protein kinase</keyword>
<comment type="catalytic activity">
    <reaction evidence="6">
        <text>[translation elongation factor 2] + ATP = [translation elongation factor 2]-phosphate + ADP + H(+)</text>
        <dbReference type="Rhea" id="RHEA:21436"/>
        <dbReference type="Rhea" id="RHEA-COMP:11268"/>
        <dbReference type="Rhea" id="RHEA-COMP:11269"/>
        <dbReference type="ChEBI" id="CHEBI:15378"/>
        <dbReference type="ChEBI" id="CHEBI:30616"/>
        <dbReference type="ChEBI" id="CHEBI:43176"/>
        <dbReference type="ChEBI" id="CHEBI:68546"/>
        <dbReference type="ChEBI" id="CHEBI:456216"/>
        <dbReference type="EC" id="2.7.11.20"/>
    </reaction>
</comment>
<evidence type="ECO:0000259" key="8">
    <source>
        <dbReference type="PROSITE" id="PS51158"/>
    </source>
</evidence>
<comment type="similarity">
    <text evidence="6">Belongs to the protein kinase superfamily. Alpha-type protein kinase family.</text>
</comment>
<evidence type="ECO:0000256" key="3">
    <source>
        <dbReference type="ARBA" id="ARBA00022741"/>
    </source>
</evidence>
<keyword evidence="6" id="KW-0112">Calmodulin-binding</keyword>
<evidence type="ECO:0000256" key="1">
    <source>
        <dbReference type="ARBA" id="ARBA00022527"/>
    </source>
</evidence>
<dbReference type="GO" id="GO:0005516">
    <property type="term" value="F:calmodulin binding"/>
    <property type="evidence" value="ECO:0007669"/>
    <property type="project" value="UniProtKB-UniRule"/>
</dbReference>
<dbReference type="CDD" id="cd16967">
    <property type="entry name" value="Alpha_kinase_eEF2K"/>
    <property type="match status" value="1"/>
</dbReference>
<gene>
    <name evidence="9" type="ORF">DGYR_LOCUS11402</name>
</gene>
<name>A0A7I8W8G7_9ANNE</name>
<feature type="domain" description="Alpha-type protein kinase" evidence="8">
    <location>
        <begin position="110"/>
        <end position="319"/>
    </location>
</feature>
<comment type="caution">
    <text evidence="9">The sequence shown here is derived from an EMBL/GenBank/DDBJ whole genome shotgun (WGS) entry which is preliminary data.</text>
</comment>
<dbReference type="PANTHER" id="PTHR45992">
    <property type="entry name" value="EUKARYOTIC ELONGATION FACTOR 2 KINASE-RELATED"/>
    <property type="match status" value="1"/>
</dbReference>
<evidence type="ECO:0000256" key="6">
    <source>
        <dbReference type="PIRNR" id="PIRNR038139"/>
    </source>
</evidence>
<dbReference type="EMBL" id="CAJFCJ010000019">
    <property type="protein sequence ID" value="CAD5123761.1"/>
    <property type="molecule type" value="Genomic_DNA"/>
</dbReference>
<keyword evidence="5 6" id="KW-0067">ATP-binding</keyword>
<comment type="activity regulation">
    <text evidence="6">Undergoes calcium/calmodulin-dependent intramolecular autophosphorylation, and this results in it becoming partially calcium/calmodulin-independent.</text>
</comment>
<dbReference type="Proteomes" id="UP000549394">
    <property type="component" value="Unassembled WGS sequence"/>
</dbReference>
<dbReference type="InterPro" id="IPR011009">
    <property type="entry name" value="Kinase-like_dom_sf"/>
</dbReference>
<dbReference type="PIRSF" id="PIRSF038139">
    <property type="entry name" value="Elongation_factor_2_kinase"/>
    <property type="match status" value="1"/>
</dbReference>
<keyword evidence="6" id="KW-0106">Calcium</keyword>
<dbReference type="Gene3D" id="3.20.200.10">
    <property type="entry name" value="MHCK/EF2 kinase"/>
    <property type="match status" value="1"/>
</dbReference>
<keyword evidence="2 6" id="KW-0808">Transferase</keyword>
<dbReference type="SUPFAM" id="SSF81901">
    <property type="entry name" value="HCP-like"/>
    <property type="match status" value="1"/>
</dbReference>
<dbReference type="GO" id="GO:0031037">
    <property type="term" value="P:myosin II filament disassembly"/>
    <property type="evidence" value="ECO:0007669"/>
    <property type="project" value="TreeGrafter"/>
</dbReference>
<evidence type="ECO:0000313" key="10">
    <source>
        <dbReference type="Proteomes" id="UP000549394"/>
    </source>
</evidence>
<dbReference type="GO" id="GO:0004686">
    <property type="term" value="F:elongation factor-2 kinase activity"/>
    <property type="evidence" value="ECO:0007669"/>
    <property type="project" value="UniProtKB-UniRule"/>
</dbReference>
<dbReference type="OrthoDB" id="301415at2759"/>
<evidence type="ECO:0000256" key="7">
    <source>
        <dbReference type="SAM" id="MobiDB-lite"/>
    </source>
</evidence>
<evidence type="ECO:0000256" key="4">
    <source>
        <dbReference type="ARBA" id="ARBA00022777"/>
    </source>
</evidence>
<dbReference type="PANTHER" id="PTHR45992:SF2">
    <property type="entry name" value="EUKARYOTIC ELONGATION FACTOR 2 KINASE"/>
    <property type="match status" value="1"/>
</dbReference>
<dbReference type="GO" id="GO:0005509">
    <property type="term" value="F:calcium ion binding"/>
    <property type="evidence" value="ECO:0007669"/>
    <property type="project" value="UniProtKB-UniRule"/>
</dbReference>
<dbReference type="GO" id="GO:1903013">
    <property type="term" value="P:response to differentiation-inducing factor 1"/>
    <property type="evidence" value="ECO:0007669"/>
    <property type="project" value="TreeGrafter"/>
</dbReference>
<dbReference type="Gene3D" id="1.25.40.10">
    <property type="entry name" value="Tetratricopeptide repeat domain"/>
    <property type="match status" value="1"/>
</dbReference>
<organism evidence="9 10">
    <name type="scientific">Dimorphilus gyrociliatus</name>
    <dbReference type="NCBI Taxonomy" id="2664684"/>
    <lineage>
        <taxon>Eukaryota</taxon>
        <taxon>Metazoa</taxon>
        <taxon>Spiralia</taxon>
        <taxon>Lophotrochozoa</taxon>
        <taxon>Annelida</taxon>
        <taxon>Polychaeta</taxon>
        <taxon>Polychaeta incertae sedis</taxon>
        <taxon>Dinophilidae</taxon>
        <taxon>Dimorphilus</taxon>
    </lineage>
</organism>
<dbReference type="Gene3D" id="3.30.200.20">
    <property type="entry name" value="Phosphorylase Kinase, domain 1"/>
    <property type="match status" value="2"/>
</dbReference>
<accession>A0A7I8W8G7</accession>
<dbReference type="InterPro" id="IPR047588">
    <property type="entry name" value="eEF2K_a_kinase_dom"/>
</dbReference>
<sequence length="679" mass="77952">MEDNEDILIFPLTDLVNNNVEDSEERQDETPKKKVQLSLRQRRRSRAVPFKMHLNLLEQSHQPLSAVHVEKTSSPRSHWLSALRKLKTMKDPWLEFHIENHPTETCKRHRYNALKKKWVVDDIEVKMESVPFNHGALRECFRLKKLSSWTNRHDWKHAHNYVSKRYMEEVEREVYFEDVQLQMDAKLWGEEYNRHKPPKKVDIMQMCVIEFTSRPGSPLYHLEHFIEGNYIKYNSNSGFVDEHIRSTPQAFSHFTFERSGHQLIVVDIQGVGDLWTDPQIHTVNGSEYGDGNLGTKGMALFFHSHTCNSICDSMGLSKFDLAPNEIAIQQKFVQMHKTAETRLKGQLEHCVSPSPTDRIDLTSFLAKSRFRSISSCSTGSDGMHEPVSPMSDKPENSPPVDEPMHSVSPPHWINNGRRTRFYSESSDSNTSSITEEEERIRFHQAFSHHARPSCFAQELNFRLSKDHRSTDDSILGQIHHEMAKYHEIGRLVVKEGDEPDEESALYHEQNAAELGVMEAILTMAYLHLDMQRDFLVNVCVEPTDENIAKGVEYMSTAADAGDRSAMLFLARAYETGDNLGPNRKRCHKKAVSYYRDAIERTEEDESGAFDSTMDDPLYSLKAKLAELYLEGNYGLESDPETAAGLFNEAADAAMASMKGRLANKYYARAEEAWSLVTEE</sequence>
<dbReference type="EC" id="2.7.11.20" evidence="6"/>
<dbReference type="FunFam" id="3.20.200.10:FF:000002">
    <property type="entry name" value="Eukaryotic elongation factor 2 kinase"/>
    <property type="match status" value="1"/>
</dbReference>
<evidence type="ECO:0000256" key="2">
    <source>
        <dbReference type="ARBA" id="ARBA00022679"/>
    </source>
</evidence>
<dbReference type="InterPro" id="IPR004166">
    <property type="entry name" value="a-kinase_dom"/>
</dbReference>
<dbReference type="SMART" id="SM00811">
    <property type="entry name" value="Alpha_kinase"/>
    <property type="match status" value="1"/>
</dbReference>
<dbReference type="AlphaFoldDB" id="A0A7I8W8G7"/>
<keyword evidence="3 6" id="KW-0547">Nucleotide-binding</keyword>
<protein>
    <recommendedName>
        <fullName evidence="6">Eukaryotic elongation factor 2 kinase</fullName>
        <ecNumber evidence="6">2.7.11.20</ecNumber>
    </recommendedName>
</protein>
<evidence type="ECO:0000256" key="5">
    <source>
        <dbReference type="ARBA" id="ARBA00022840"/>
    </source>
</evidence>
<keyword evidence="4 6" id="KW-0418">Kinase</keyword>
<dbReference type="FunFam" id="3.30.200.20:FF:000230">
    <property type="entry name" value="Eukaryotic elongation factor 2 kinase"/>
    <property type="match status" value="1"/>
</dbReference>
<dbReference type="Pfam" id="PF08238">
    <property type="entry name" value="Sel1"/>
    <property type="match status" value="3"/>
</dbReference>
<feature type="region of interest" description="Disordered" evidence="7">
    <location>
        <begin position="375"/>
        <end position="416"/>
    </location>
</feature>
<reference evidence="9 10" key="1">
    <citation type="submission" date="2020-08" db="EMBL/GenBank/DDBJ databases">
        <authorList>
            <person name="Hejnol A."/>
        </authorList>
    </citation>
    <scope>NUCLEOTIDE SEQUENCE [LARGE SCALE GENOMIC DNA]</scope>
</reference>
<dbReference type="Pfam" id="PF02816">
    <property type="entry name" value="Alpha_kinase"/>
    <property type="match status" value="1"/>
</dbReference>
<dbReference type="InterPro" id="IPR017400">
    <property type="entry name" value="eEF-2K"/>
</dbReference>